<dbReference type="PRINTS" id="PR00418">
    <property type="entry name" value="TPI2FAMILY"/>
</dbReference>
<feature type="domain" description="Topo IIA-type catalytic" evidence="15">
    <location>
        <begin position="665"/>
        <end position="1074"/>
    </location>
</feature>
<dbReference type="Pfam" id="PF16898">
    <property type="entry name" value="TOPRIM_C"/>
    <property type="match status" value="1"/>
</dbReference>
<comment type="cofactor">
    <cofactor evidence="2">
        <name>Ca(2+)</name>
        <dbReference type="ChEBI" id="CHEBI:29108"/>
    </cofactor>
</comment>
<keyword evidence="7" id="KW-0547">Nucleotide-binding</keyword>
<dbReference type="Gene3D" id="3.30.565.10">
    <property type="entry name" value="Histidine kinase-like ATPase, C-terminal domain"/>
    <property type="match status" value="1"/>
</dbReference>
<dbReference type="FunFam" id="3.90.199.10:FF:000002">
    <property type="entry name" value="DNA topoisomerase 2"/>
    <property type="match status" value="1"/>
</dbReference>
<dbReference type="InterPro" id="IPR001241">
    <property type="entry name" value="Topo_IIA"/>
</dbReference>
<dbReference type="Gene3D" id="3.40.50.670">
    <property type="match status" value="1"/>
</dbReference>
<organism evidence="16">
    <name type="scientific">viral metagenome</name>
    <dbReference type="NCBI Taxonomy" id="1070528"/>
    <lineage>
        <taxon>unclassified sequences</taxon>
        <taxon>metagenomes</taxon>
        <taxon>organismal metagenomes</taxon>
    </lineage>
</organism>
<dbReference type="GO" id="GO:0046872">
    <property type="term" value="F:metal ion binding"/>
    <property type="evidence" value="ECO:0007669"/>
    <property type="project" value="UniProtKB-KW"/>
</dbReference>
<dbReference type="Pfam" id="PF01751">
    <property type="entry name" value="Toprim"/>
    <property type="match status" value="1"/>
</dbReference>
<dbReference type="InterPro" id="IPR013759">
    <property type="entry name" value="Topo_IIA_B_C"/>
</dbReference>
<dbReference type="Gene3D" id="3.30.230.10">
    <property type="match status" value="1"/>
</dbReference>
<evidence type="ECO:0000256" key="3">
    <source>
        <dbReference type="ARBA" id="ARBA00001946"/>
    </source>
</evidence>
<dbReference type="InterPro" id="IPR002205">
    <property type="entry name" value="Topo_IIA_dom_A"/>
</dbReference>
<dbReference type="PANTHER" id="PTHR10169:SF38">
    <property type="entry name" value="DNA TOPOISOMERASE 2"/>
    <property type="match status" value="1"/>
</dbReference>
<dbReference type="GO" id="GO:0005524">
    <property type="term" value="F:ATP binding"/>
    <property type="evidence" value="ECO:0007669"/>
    <property type="project" value="UniProtKB-KW"/>
</dbReference>
<dbReference type="InterPro" id="IPR050634">
    <property type="entry name" value="DNA_Topoisomerase_II"/>
</dbReference>
<dbReference type="PRINTS" id="PR01158">
    <property type="entry name" value="TOPISMRASEII"/>
</dbReference>
<dbReference type="GO" id="GO:0003677">
    <property type="term" value="F:DNA binding"/>
    <property type="evidence" value="ECO:0007669"/>
    <property type="project" value="UniProtKB-KW"/>
</dbReference>
<evidence type="ECO:0000259" key="15">
    <source>
        <dbReference type="PROSITE" id="PS52040"/>
    </source>
</evidence>
<dbReference type="InterPro" id="IPR014721">
    <property type="entry name" value="Ribsml_uS5_D2-typ_fold_subgr"/>
</dbReference>
<comment type="similarity">
    <text evidence="4">Belongs to the type II topoisomerase family.</text>
</comment>
<feature type="domain" description="Toprim" evidence="14">
    <location>
        <begin position="423"/>
        <end position="539"/>
    </location>
</feature>
<dbReference type="GO" id="GO:0005634">
    <property type="term" value="C:nucleus"/>
    <property type="evidence" value="ECO:0007669"/>
    <property type="project" value="TreeGrafter"/>
</dbReference>
<dbReference type="InterPro" id="IPR006171">
    <property type="entry name" value="TOPRIM_dom"/>
</dbReference>
<reference evidence="16" key="1">
    <citation type="journal article" date="2020" name="Nature">
        <title>Giant virus diversity and host interactions through global metagenomics.</title>
        <authorList>
            <person name="Schulz F."/>
            <person name="Roux S."/>
            <person name="Paez-Espino D."/>
            <person name="Jungbluth S."/>
            <person name="Walsh D.A."/>
            <person name="Denef V.J."/>
            <person name="McMahon K.D."/>
            <person name="Konstantinidis K.T."/>
            <person name="Eloe-Fadrosh E.A."/>
            <person name="Kyrpides N.C."/>
            <person name="Woyke T."/>
        </authorList>
    </citation>
    <scope>NUCLEOTIDE SEQUENCE</scope>
    <source>
        <strain evidence="16">GVMAG-M-3300010158-55</strain>
    </source>
</reference>
<dbReference type="InterPro" id="IPR018522">
    <property type="entry name" value="TopoIIA_CS"/>
</dbReference>
<dbReference type="FunFam" id="3.40.50.670:FF:000001">
    <property type="entry name" value="DNA topoisomerase 2"/>
    <property type="match status" value="1"/>
</dbReference>
<dbReference type="PROSITE" id="PS00177">
    <property type="entry name" value="TOPOISOMERASE_II"/>
    <property type="match status" value="1"/>
</dbReference>
<dbReference type="PROSITE" id="PS50880">
    <property type="entry name" value="TOPRIM"/>
    <property type="match status" value="1"/>
</dbReference>
<keyword evidence="13" id="KW-0175">Coiled coil</keyword>
<evidence type="ECO:0000256" key="6">
    <source>
        <dbReference type="ARBA" id="ARBA00022723"/>
    </source>
</evidence>
<dbReference type="SUPFAM" id="SSF56719">
    <property type="entry name" value="Type II DNA topoisomerase"/>
    <property type="match status" value="1"/>
</dbReference>
<proteinExistence type="inferred from homology"/>
<comment type="catalytic activity">
    <reaction evidence="1">
        <text>ATP-dependent breakage, passage and rejoining of double-stranded DNA.</text>
        <dbReference type="EC" id="5.6.2.2"/>
    </reaction>
</comment>
<dbReference type="Gene3D" id="3.90.199.10">
    <property type="entry name" value="Topoisomerase II, domain 5"/>
    <property type="match status" value="1"/>
</dbReference>
<dbReference type="PROSITE" id="PS52040">
    <property type="entry name" value="TOPO_IIA"/>
    <property type="match status" value="1"/>
</dbReference>
<evidence type="ECO:0000256" key="12">
    <source>
        <dbReference type="ARBA" id="ARBA00023235"/>
    </source>
</evidence>
<dbReference type="Gene3D" id="1.10.268.10">
    <property type="entry name" value="Topoisomerase, domain 3"/>
    <property type="match status" value="1"/>
</dbReference>
<feature type="coiled-coil region" evidence="13">
    <location>
        <begin position="1037"/>
        <end position="1064"/>
    </location>
</feature>
<dbReference type="SMART" id="SM00433">
    <property type="entry name" value="TOP2c"/>
    <property type="match status" value="1"/>
</dbReference>
<dbReference type="SUPFAM" id="SSF55874">
    <property type="entry name" value="ATPase domain of HSP90 chaperone/DNA topoisomerase II/histidine kinase"/>
    <property type="match status" value="1"/>
</dbReference>
<dbReference type="InterPro" id="IPR013758">
    <property type="entry name" value="Topo_IIA_A/C_ab"/>
</dbReference>
<dbReference type="InterPro" id="IPR013757">
    <property type="entry name" value="Topo_IIA_A_a_sf"/>
</dbReference>
<keyword evidence="11" id="KW-0238">DNA-binding</keyword>
<dbReference type="GO" id="GO:0000819">
    <property type="term" value="P:sister chromatid segregation"/>
    <property type="evidence" value="ECO:0007669"/>
    <property type="project" value="TreeGrafter"/>
</dbReference>
<dbReference type="GO" id="GO:0003918">
    <property type="term" value="F:DNA topoisomerase type II (double strand cut, ATP-hydrolyzing) activity"/>
    <property type="evidence" value="ECO:0007669"/>
    <property type="project" value="UniProtKB-EC"/>
</dbReference>
<evidence type="ECO:0000259" key="14">
    <source>
        <dbReference type="PROSITE" id="PS50880"/>
    </source>
</evidence>
<dbReference type="InterPro" id="IPR031660">
    <property type="entry name" value="TOPRIM_C"/>
</dbReference>
<dbReference type="GO" id="GO:0000712">
    <property type="term" value="P:resolution of meiotic recombination intermediates"/>
    <property type="evidence" value="ECO:0007669"/>
    <property type="project" value="TreeGrafter"/>
</dbReference>
<keyword evidence="9" id="KW-0460">Magnesium</keyword>
<evidence type="ECO:0000256" key="1">
    <source>
        <dbReference type="ARBA" id="ARBA00000185"/>
    </source>
</evidence>
<evidence type="ECO:0000256" key="13">
    <source>
        <dbReference type="SAM" id="Coils"/>
    </source>
</evidence>
<keyword evidence="12" id="KW-0413">Isomerase</keyword>
<dbReference type="PANTHER" id="PTHR10169">
    <property type="entry name" value="DNA TOPOISOMERASE/GYRASE"/>
    <property type="match status" value="1"/>
</dbReference>
<evidence type="ECO:0000256" key="7">
    <source>
        <dbReference type="ARBA" id="ARBA00022741"/>
    </source>
</evidence>
<dbReference type="EMBL" id="MN739095">
    <property type="protein sequence ID" value="QHS88367.1"/>
    <property type="molecule type" value="Genomic_DNA"/>
</dbReference>
<dbReference type="InterPro" id="IPR036890">
    <property type="entry name" value="HATPase_C_sf"/>
</dbReference>
<name>A0A6C0B807_9ZZZZ</name>
<keyword evidence="10" id="KW-0799">Topoisomerase</keyword>
<comment type="cofactor">
    <cofactor evidence="3">
        <name>Mg(2+)</name>
        <dbReference type="ChEBI" id="CHEBI:18420"/>
    </cofactor>
</comment>
<evidence type="ECO:0000256" key="5">
    <source>
        <dbReference type="ARBA" id="ARBA00012895"/>
    </source>
</evidence>
<evidence type="ECO:0000256" key="11">
    <source>
        <dbReference type="ARBA" id="ARBA00023125"/>
    </source>
</evidence>
<dbReference type="SUPFAM" id="SSF54211">
    <property type="entry name" value="Ribosomal protein S5 domain 2-like"/>
    <property type="match status" value="1"/>
</dbReference>
<dbReference type="AlphaFoldDB" id="A0A6C0B807"/>
<dbReference type="InterPro" id="IPR020568">
    <property type="entry name" value="Ribosomal_Su5_D2-typ_SF"/>
</dbReference>
<dbReference type="Pfam" id="PF00204">
    <property type="entry name" value="DNA_gyraseB"/>
    <property type="match status" value="1"/>
</dbReference>
<dbReference type="CDD" id="cd03481">
    <property type="entry name" value="TopoIIA_Trans_ScTopoIIA"/>
    <property type="match status" value="1"/>
</dbReference>
<dbReference type="EC" id="5.6.2.2" evidence="5"/>
<evidence type="ECO:0000256" key="2">
    <source>
        <dbReference type="ARBA" id="ARBA00001913"/>
    </source>
</evidence>
<dbReference type="Gene3D" id="3.30.1490.30">
    <property type="match status" value="1"/>
</dbReference>
<dbReference type="GO" id="GO:0006265">
    <property type="term" value="P:DNA topological change"/>
    <property type="evidence" value="ECO:0007669"/>
    <property type="project" value="InterPro"/>
</dbReference>
<evidence type="ECO:0000256" key="4">
    <source>
        <dbReference type="ARBA" id="ARBA00011080"/>
    </source>
</evidence>
<protein>
    <recommendedName>
        <fullName evidence="5">DNA topoisomerase (ATP-hydrolyzing)</fullName>
        <ecNumber evidence="5">5.6.2.2</ecNumber>
    </recommendedName>
</protein>
<accession>A0A6C0B807</accession>
<dbReference type="InterPro" id="IPR001154">
    <property type="entry name" value="TopoII_euk"/>
</dbReference>
<evidence type="ECO:0000256" key="10">
    <source>
        <dbReference type="ARBA" id="ARBA00023029"/>
    </source>
</evidence>
<evidence type="ECO:0000256" key="8">
    <source>
        <dbReference type="ARBA" id="ARBA00022840"/>
    </source>
</evidence>
<keyword evidence="6" id="KW-0479">Metal-binding</keyword>
<dbReference type="SMART" id="SM00434">
    <property type="entry name" value="TOP4c"/>
    <property type="match status" value="1"/>
</dbReference>
<keyword evidence="8" id="KW-0067">ATP-binding</keyword>
<evidence type="ECO:0000313" key="16">
    <source>
        <dbReference type="EMBL" id="QHS88367.1"/>
    </source>
</evidence>
<dbReference type="Pfam" id="PF00521">
    <property type="entry name" value="DNA_topoisoIV"/>
    <property type="match status" value="1"/>
</dbReference>
<dbReference type="Gene3D" id="3.30.1360.40">
    <property type="match status" value="1"/>
</dbReference>
<sequence length="1081" mass="123397">MADLSQYVMRNEHDHVLLNPDTYVGSVENVETDNWILKDGKIQMESIHYNPALLKLFDELIVNANDHHIRTKTSENPVTHIQVIIDNGSITIINDGEGIDIAKHPEHDMYIPQLIFATLRTSRNFNTEEKRIVGGKNGFGVKLVFIWSTFASIECVDSTRQLKYTQTFSDNLKTINPPVIKPCKKKSYTSITFKPDYARLKLPGLEPTMLSLIERRIYDIASLTDKSVKVSYNGSVVPVKSLTNYVDLFVGAKTEMPRSQFSCDRWEVVVCKSPNEEFVSISYVNGIHTGKGGTHVNYILNQLLRKLIFYIKQKKKVDVKSTTLKEHLMLFIQCSIENPSFDSQTKDYLNTPSSSFGSNCELSDKFIEEIAKKGIMELALTITKSKEMVAAKKTSDGSKTRKIVGIPKLIDANFAGTVKSTKCTLILCEGDSARSAILSGFTSDDRNTYGVYPLRGKLLNVRDESITTISNNKEIKELMTIMGLKYGKEYTPENISELRYAHVLFMTDQDLDGSHIKALIINLFACLWPSLLPCHDFIGFMNTPIIKATKGKEEKCFYNEEQHTKWKETNPKGWSEKFYKGLGTSTAKEFKDYFLNKKIVHFTRTPECCGQLDMVFNKKRANDRKTWLEQYTPQNLNTDVHNISYTELINKELIKFSKYDCDRSIPNMMDGFKISQRKIFYCALLKPLTHEIKVAQFSGYVSEKSSYHHGEASLNGAIVNMAQNFVGSNNIHLLNPNGQFGTRLQGGKDSASERYIFTQLNKCTRYIFRKEDDDILNYLSDDGTSIEPDFYGPIIPMILANGCNGIGTGFSTKIPCYNPKDLIDYLKNMLLFETASITIKPYYRGFKGTIEEEKENSGKYIIKGVYSIKELQVTITELPIGMWTDTYKQFLEDSLGTLIKDYTDKSTDVDIHIVVTLLAPSSNVESDLKLTTSISTTNMHLINAKNQLRKYKTVYEIIDEYAEVRLQMYTVRKQYLLDKLDKLLVEITHKVKYIHAVLQGKIDLRNKKQDEITQLLKAYDLVQHDGSYHYLIKMPMDSVSDENVKQLEAELAKLTKEKALLSSTTERQMWLNELEELKKQL</sequence>
<dbReference type="InterPro" id="IPR013760">
    <property type="entry name" value="Topo_IIA-like_dom_sf"/>
</dbReference>
<evidence type="ECO:0000256" key="9">
    <source>
        <dbReference type="ARBA" id="ARBA00022842"/>
    </source>
</evidence>
<dbReference type="InterPro" id="IPR013506">
    <property type="entry name" value="Topo_IIA_bsu_dom2"/>
</dbReference>